<keyword evidence="10" id="KW-0408">Iron</keyword>
<dbReference type="PANTHER" id="PTHR46300:SF2">
    <property type="entry name" value="CYTOCHROME P450 MONOOXYGENASE ALNH-RELATED"/>
    <property type="match status" value="1"/>
</dbReference>
<dbReference type="PRINTS" id="PR00463">
    <property type="entry name" value="EP450I"/>
</dbReference>
<keyword evidence="11" id="KW-0503">Monooxygenase</keyword>
<feature type="transmembrane region" description="Helical" evidence="13">
    <location>
        <begin position="340"/>
        <end position="364"/>
    </location>
</feature>
<evidence type="ECO:0000256" key="11">
    <source>
        <dbReference type="ARBA" id="ARBA00023033"/>
    </source>
</evidence>
<evidence type="ECO:0000256" key="13">
    <source>
        <dbReference type="SAM" id="Phobius"/>
    </source>
</evidence>
<keyword evidence="6 13" id="KW-0812">Transmembrane</keyword>
<evidence type="ECO:0000256" key="4">
    <source>
        <dbReference type="ARBA" id="ARBA00010617"/>
    </source>
</evidence>
<evidence type="ECO:0000313" key="14">
    <source>
        <dbReference type="EMBL" id="CAL1709870.1"/>
    </source>
</evidence>
<keyword evidence="9" id="KW-0560">Oxidoreductase</keyword>
<evidence type="ECO:0000256" key="3">
    <source>
        <dbReference type="ARBA" id="ARBA00005179"/>
    </source>
</evidence>
<evidence type="ECO:0000256" key="1">
    <source>
        <dbReference type="ARBA" id="ARBA00001971"/>
    </source>
</evidence>
<proteinExistence type="inferred from homology"/>
<sequence length="567" mass="63567">MANHTLHHLAFLPHPSGLQVPGFSLSSSSSDFPFVPTESSSIMGQLSSIITVGEHSPTWWAIGVLIVSLAVKITITLINGYRTRRLMPPSPPGLPLLGNVFQLPQFQWHRFTEWKAQYGDLFSLNLAGQPVIVVNSIDVATDLFDKRSTIYSDRPPFIMASEILTGGIFIAFSKYGELWRKLRRAAHEGFNVRACEDYQPLQEKESARLVNHMLEEPDNWDDHLKRSAASTVLCATYGWLPLGKEGDPLVETINNLMHRLVQACLPGAFLVEIFPSMKHLPTWMAKWKRDGLEYHRKDSIMFEGFMNDAKDKKEKGTLEPCFAGTLIEDEKKYALTKKEAAWLAGTVFGAGAETTAAALSVFMLSMTLYPEVMKKAQAQIDAVVGRDRMPTFADREELPYITAIVKELHRWRPVGPLGLPRRTMKDDWYNGYFIPAGTLVIANCWAMNRDPKLFPDFEEFRPERYLDASGKLLEPIAGTHLQGHVTYGFGRRICVGMNLANQALFIDIASMLWATSIERALDSDGRPVIPSRTDCLDEGLVVRPVPFQCVIKPRGANVPSLVQSTMQ</sequence>
<keyword evidence="12 13" id="KW-0472">Membrane</keyword>
<dbReference type="InterPro" id="IPR002401">
    <property type="entry name" value="Cyt_P450_E_grp-I"/>
</dbReference>
<dbReference type="InterPro" id="IPR050364">
    <property type="entry name" value="Cytochrome_P450_fung"/>
</dbReference>
<comment type="similarity">
    <text evidence="4">Belongs to the cytochrome P450 family.</text>
</comment>
<comment type="cofactor">
    <cofactor evidence="1">
        <name>heme</name>
        <dbReference type="ChEBI" id="CHEBI:30413"/>
    </cofactor>
</comment>
<evidence type="ECO:0000256" key="12">
    <source>
        <dbReference type="ARBA" id="ARBA00023136"/>
    </source>
</evidence>
<keyword evidence="5" id="KW-0349">Heme</keyword>
<dbReference type="Pfam" id="PF00067">
    <property type="entry name" value="p450"/>
    <property type="match status" value="1"/>
</dbReference>
<comment type="subcellular location">
    <subcellularLocation>
        <location evidence="2">Membrane</location>
    </subcellularLocation>
</comment>
<accession>A0ABP1DQ15</accession>
<evidence type="ECO:0000313" key="15">
    <source>
        <dbReference type="Proteomes" id="UP001497453"/>
    </source>
</evidence>
<dbReference type="InterPro" id="IPR001128">
    <property type="entry name" value="Cyt_P450"/>
</dbReference>
<evidence type="ECO:0000256" key="5">
    <source>
        <dbReference type="ARBA" id="ARBA00022617"/>
    </source>
</evidence>
<keyword evidence="7" id="KW-0479">Metal-binding</keyword>
<organism evidence="14 15">
    <name type="scientific">Somion occarium</name>
    <dbReference type="NCBI Taxonomy" id="3059160"/>
    <lineage>
        <taxon>Eukaryota</taxon>
        <taxon>Fungi</taxon>
        <taxon>Dikarya</taxon>
        <taxon>Basidiomycota</taxon>
        <taxon>Agaricomycotina</taxon>
        <taxon>Agaricomycetes</taxon>
        <taxon>Polyporales</taxon>
        <taxon>Cerrenaceae</taxon>
        <taxon>Somion</taxon>
    </lineage>
</organism>
<keyword evidence="15" id="KW-1185">Reference proteome</keyword>
<evidence type="ECO:0000256" key="10">
    <source>
        <dbReference type="ARBA" id="ARBA00023004"/>
    </source>
</evidence>
<dbReference type="Proteomes" id="UP001497453">
    <property type="component" value="Chromosome 5"/>
</dbReference>
<dbReference type="CDD" id="cd11065">
    <property type="entry name" value="CYP64-like"/>
    <property type="match status" value="1"/>
</dbReference>
<reference evidence="15" key="1">
    <citation type="submission" date="2024-04" db="EMBL/GenBank/DDBJ databases">
        <authorList>
            <person name="Shaw F."/>
            <person name="Minotto A."/>
        </authorList>
    </citation>
    <scope>NUCLEOTIDE SEQUENCE [LARGE SCALE GENOMIC DNA]</scope>
</reference>
<dbReference type="PANTHER" id="PTHR46300">
    <property type="entry name" value="P450, PUTATIVE (EUROFUNG)-RELATED-RELATED"/>
    <property type="match status" value="1"/>
</dbReference>
<dbReference type="EMBL" id="OZ037948">
    <property type="protein sequence ID" value="CAL1709870.1"/>
    <property type="molecule type" value="Genomic_DNA"/>
</dbReference>
<dbReference type="Gene3D" id="1.10.630.10">
    <property type="entry name" value="Cytochrome P450"/>
    <property type="match status" value="1"/>
</dbReference>
<evidence type="ECO:0000256" key="7">
    <source>
        <dbReference type="ARBA" id="ARBA00022723"/>
    </source>
</evidence>
<evidence type="ECO:0000256" key="9">
    <source>
        <dbReference type="ARBA" id="ARBA00023002"/>
    </source>
</evidence>
<evidence type="ECO:0000256" key="2">
    <source>
        <dbReference type="ARBA" id="ARBA00004370"/>
    </source>
</evidence>
<evidence type="ECO:0008006" key="16">
    <source>
        <dbReference type="Google" id="ProtNLM"/>
    </source>
</evidence>
<dbReference type="PRINTS" id="PR00385">
    <property type="entry name" value="P450"/>
</dbReference>
<name>A0ABP1DQ15_9APHY</name>
<keyword evidence="8 13" id="KW-1133">Transmembrane helix</keyword>
<dbReference type="InterPro" id="IPR036396">
    <property type="entry name" value="Cyt_P450_sf"/>
</dbReference>
<feature type="transmembrane region" description="Helical" evidence="13">
    <location>
        <begin position="58"/>
        <end position="78"/>
    </location>
</feature>
<evidence type="ECO:0000256" key="8">
    <source>
        <dbReference type="ARBA" id="ARBA00022989"/>
    </source>
</evidence>
<dbReference type="SUPFAM" id="SSF48264">
    <property type="entry name" value="Cytochrome P450"/>
    <property type="match status" value="1"/>
</dbReference>
<protein>
    <recommendedName>
        <fullName evidence="16">Cytochrome P450</fullName>
    </recommendedName>
</protein>
<gene>
    <name evidence="14" type="ORF">GFSPODELE1_LOCUS7539</name>
</gene>
<comment type="pathway">
    <text evidence="3">Secondary metabolite biosynthesis.</text>
</comment>
<evidence type="ECO:0000256" key="6">
    <source>
        <dbReference type="ARBA" id="ARBA00022692"/>
    </source>
</evidence>